<protein>
    <submittedName>
        <fullName evidence="3">Testis-expressed protein 44</fullName>
    </submittedName>
</protein>
<dbReference type="InParanoid" id="A0A6I9IE14"/>
<feature type="compositionally biased region" description="Low complexity" evidence="1">
    <location>
        <begin position="33"/>
        <end position="44"/>
    </location>
</feature>
<evidence type="ECO:0000313" key="2">
    <source>
        <dbReference type="Proteomes" id="UP001652581"/>
    </source>
</evidence>
<accession>A0A6I9IE14</accession>
<dbReference type="Pfam" id="PF15727">
    <property type="entry name" value="DUF4678"/>
    <property type="match status" value="1"/>
</dbReference>
<dbReference type="RefSeq" id="XP_006208015.1">
    <property type="nucleotide sequence ID" value="XM_006207953.3"/>
</dbReference>
<proteinExistence type="predicted"/>
<feature type="compositionally biased region" description="Basic and acidic residues" evidence="1">
    <location>
        <begin position="185"/>
        <end position="200"/>
    </location>
</feature>
<dbReference type="InterPro" id="IPR031460">
    <property type="entry name" value="DUF4678"/>
</dbReference>
<gene>
    <name evidence="3" type="primary">TEX44</name>
</gene>
<dbReference type="GeneID" id="102538863"/>
<dbReference type="CTD" id="165100"/>
<dbReference type="AlphaFoldDB" id="A0A6I9IE14"/>
<sequence>MITVPSGEAKTTSTPIHGDSKSTDIPTVGSQSPVPLLAGVPAAPSTAALAEQQDVDQASIKPATLEDKSGSGDKDKHEAAAGHGQEPKEATTLLDHPAPDALQTSMGLQDSVQNGPGQESRMTQGPQVFQQDSLIKEETPQTAAVPGRGQELAPSTPSAQVQSPQNVEAQPVLSTADANSQPDTRAADTAEAVEKPEDPKALNPDTYALPSAPTLAGPRRVALGRRPTDYEASENNYMRSMTSLLGGGEGSFSSLADILVWSETTMGMATGILASGHGSVTDLLHTTGPGLHSVSSILGSASSAFSSGLAEGTISALRTITHILESVEQRTIEGIRSAVRYLTSHLTPSQAQAGPNLN</sequence>
<evidence type="ECO:0000313" key="3">
    <source>
        <dbReference type="RefSeq" id="XP_006208015.1"/>
    </source>
</evidence>
<feature type="compositionally biased region" description="Polar residues" evidence="1">
    <location>
        <begin position="23"/>
        <end position="32"/>
    </location>
</feature>
<reference evidence="3" key="1">
    <citation type="submission" date="2025-08" db="UniProtKB">
        <authorList>
            <consortium name="RefSeq"/>
        </authorList>
    </citation>
    <scope>IDENTIFICATION</scope>
</reference>
<evidence type="ECO:0000256" key="1">
    <source>
        <dbReference type="SAM" id="MobiDB-lite"/>
    </source>
</evidence>
<feature type="compositionally biased region" description="Basic and acidic residues" evidence="1">
    <location>
        <begin position="64"/>
        <end position="89"/>
    </location>
</feature>
<dbReference type="KEGG" id="vpc:102538863"/>
<keyword evidence="2" id="KW-1185">Reference proteome</keyword>
<name>A0A6I9IE14_VICPA</name>
<dbReference type="PANTHER" id="PTHR37365:SF1">
    <property type="entry name" value="TESTIS-EXPRESSED PROTEIN 44"/>
    <property type="match status" value="1"/>
</dbReference>
<dbReference type="PANTHER" id="PTHR37365">
    <property type="entry name" value="TESTIS-EXPRESSED PROTEIN 44"/>
    <property type="match status" value="1"/>
</dbReference>
<feature type="compositionally biased region" description="Polar residues" evidence="1">
    <location>
        <begin position="153"/>
        <end position="183"/>
    </location>
</feature>
<feature type="compositionally biased region" description="Polar residues" evidence="1">
    <location>
        <begin position="102"/>
        <end position="133"/>
    </location>
</feature>
<organism evidence="2 3">
    <name type="scientific">Vicugna pacos</name>
    <name type="common">Alpaca</name>
    <name type="synonym">Lama pacos</name>
    <dbReference type="NCBI Taxonomy" id="30538"/>
    <lineage>
        <taxon>Eukaryota</taxon>
        <taxon>Metazoa</taxon>
        <taxon>Chordata</taxon>
        <taxon>Craniata</taxon>
        <taxon>Vertebrata</taxon>
        <taxon>Euteleostomi</taxon>
        <taxon>Mammalia</taxon>
        <taxon>Eutheria</taxon>
        <taxon>Laurasiatheria</taxon>
        <taxon>Artiodactyla</taxon>
        <taxon>Tylopoda</taxon>
        <taxon>Camelidae</taxon>
        <taxon>Vicugna</taxon>
    </lineage>
</organism>
<feature type="region of interest" description="Disordered" evidence="1">
    <location>
        <begin position="1"/>
        <end position="228"/>
    </location>
</feature>
<dbReference type="Proteomes" id="UP001652581">
    <property type="component" value="Chromosome 5"/>
</dbReference>
<dbReference type="OrthoDB" id="9838056at2759"/>